<accession>A0A1N6GXG5</accession>
<gene>
    <name evidence="1" type="ORF">SAMN04488055_3045</name>
</gene>
<dbReference type="Proteomes" id="UP000185003">
    <property type="component" value="Unassembled WGS sequence"/>
</dbReference>
<protein>
    <submittedName>
        <fullName evidence="1">Uncharacterized protein</fullName>
    </submittedName>
</protein>
<dbReference type="STRING" id="536979.SAMN04488055_3045"/>
<dbReference type="RefSeq" id="WP_074240041.1">
    <property type="nucleotide sequence ID" value="NZ_FSRA01000001.1"/>
</dbReference>
<proteinExistence type="predicted"/>
<dbReference type="EMBL" id="FSRA01000001">
    <property type="protein sequence ID" value="SIO12271.1"/>
    <property type="molecule type" value="Genomic_DNA"/>
</dbReference>
<dbReference type="OrthoDB" id="370799at2"/>
<evidence type="ECO:0000313" key="1">
    <source>
        <dbReference type="EMBL" id="SIO12271.1"/>
    </source>
</evidence>
<organism evidence="1 2">
    <name type="scientific">Chitinophaga niabensis</name>
    <dbReference type="NCBI Taxonomy" id="536979"/>
    <lineage>
        <taxon>Bacteria</taxon>
        <taxon>Pseudomonadati</taxon>
        <taxon>Bacteroidota</taxon>
        <taxon>Chitinophagia</taxon>
        <taxon>Chitinophagales</taxon>
        <taxon>Chitinophagaceae</taxon>
        <taxon>Chitinophaga</taxon>
    </lineage>
</organism>
<name>A0A1N6GXG5_9BACT</name>
<reference evidence="1 2" key="1">
    <citation type="submission" date="2016-11" db="EMBL/GenBank/DDBJ databases">
        <authorList>
            <person name="Jaros S."/>
            <person name="Januszkiewicz K."/>
            <person name="Wedrychowicz H."/>
        </authorList>
    </citation>
    <scope>NUCLEOTIDE SEQUENCE [LARGE SCALE GENOMIC DNA]</scope>
    <source>
        <strain evidence="1 2">DSM 24787</strain>
    </source>
</reference>
<keyword evidence="2" id="KW-1185">Reference proteome</keyword>
<evidence type="ECO:0000313" key="2">
    <source>
        <dbReference type="Proteomes" id="UP000185003"/>
    </source>
</evidence>
<sequence>MTVTEFKASLAKATPPSGLPLLLEALWWDGKDDWERSHTIAQDISTKDGSWVHAYLHRKEGDQGNAAYWYARAGRSMPGGALEAEWELIVKALLEESGR</sequence>
<dbReference type="AlphaFoldDB" id="A0A1N6GXG5"/>